<feature type="compositionally biased region" description="Basic residues" evidence="1">
    <location>
        <begin position="16"/>
        <end position="26"/>
    </location>
</feature>
<feature type="region of interest" description="Disordered" evidence="1">
    <location>
        <begin position="1"/>
        <end position="35"/>
    </location>
</feature>
<evidence type="ECO:0000313" key="3">
    <source>
        <dbReference type="Proteomes" id="UP000217790"/>
    </source>
</evidence>
<name>A0A2H3E5Q9_ARMGA</name>
<protein>
    <submittedName>
        <fullName evidence="2">Uncharacterized protein</fullName>
    </submittedName>
</protein>
<sequence>MAQDQTMLQGEDSHQNHKIVHPRRKMVNSDADDEYEFDDEEYSEEFLRHLDKAESNAIAKPLSNAASDEDEDLDSQNKAETPCISCNTGNEPVAQSHNANDEPEVWFTKLKYMQDWLYWYFAMVIHLLIHNKNGSKILLAPPTFTESKPYVPPTL</sequence>
<dbReference type="AlphaFoldDB" id="A0A2H3E5Q9"/>
<gene>
    <name evidence="2" type="ORF">ARMGADRAFT_1078865</name>
</gene>
<keyword evidence="3" id="KW-1185">Reference proteome</keyword>
<evidence type="ECO:0000313" key="2">
    <source>
        <dbReference type="EMBL" id="PBK94996.1"/>
    </source>
</evidence>
<accession>A0A2H3E5Q9</accession>
<evidence type="ECO:0000256" key="1">
    <source>
        <dbReference type="SAM" id="MobiDB-lite"/>
    </source>
</evidence>
<proteinExistence type="predicted"/>
<dbReference type="EMBL" id="KZ293653">
    <property type="protein sequence ID" value="PBK94996.1"/>
    <property type="molecule type" value="Genomic_DNA"/>
</dbReference>
<dbReference type="Proteomes" id="UP000217790">
    <property type="component" value="Unassembled WGS sequence"/>
</dbReference>
<dbReference type="InParanoid" id="A0A2H3E5Q9"/>
<reference evidence="3" key="1">
    <citation type="journal article" date="2017" name="Nat. Ecol. Evol.">
        <title>Genome expansion and lineage-specific genetic innovations in the forest pathogenic fungi Armillaria.</title>
        <authorList>
            <person name="Sipos G."/>
            <person name="Prasanna A.N."/>
            <person name="Walter M.C."/>
            <person name="O'Connor E."/>
            <person name="Balint B."/>
            <person name="Krizsan K."/>
            <person name="Kiss B."/>
            <person name="Hess J."/>
            <person name="Varga T."/>
            <person name="Slot J."/>
            <person name="Riley R."/>
            <person name="Boka B."/>
            <person name="Rigling D."/>
            <person name="Barry K."/>
            <person name="Lee J."/>
            <person name="Mihaltcheva S."/>
            <person name="LaButti K."/>
            <person name="Lipzen A."/>
            <person name="Waldron R."/>
            <person name="Moloney N.M."/>
            <person name="Sperisen C."/>
            <person name="Kredics L."/>
            <person name="Vagvoelgyi C."/>
            <person name="Patrignani A."/>
            <person name="Fitzpatrick D."/>
            <person name="Nagy I."/>
            <person name="Doyle S."/>
            <person name="Anderson J.B."/>
            <person name="Grigoriev I.V."/>
            <person name="Gueldener U."/>
            <person name="Muensterkoetter M."/>
            <person name="Nagy L.G."/>
        </authorList>
    </citation>
    <scope>NUCLEOTIDE SEQUENCE [LARGE SCALE GENOMIC DNA]</scope>
    <source>
        <strain evidence="3">Ar21-2</strain>
    </source>
</reference>
<organism evidence="2 3">
    <name type="scientific">Armillaria gallica</name>
    <name type="common">Bulbous honey fungus</name>
    <name type="synonym">Armillaria bulbosa</name>
    <dbReference type="NCBI Taxonomy" id="47427"/>
    <lineage>
        <taxon>Eukaryota</taxon>
        <taxon>Fungi</taxon>
        <taxon>Dikarya</taxon>
        <taxon>Basidiomycota</taxon>
        <taxon>Agaricomycotina</taxon>
        <taxon>Agaricomycetes</taxon>
        <taxon>Agaricomycetidae</taxon>
        <taxon>Agaricales</taxon>
        <taxon>Marasmiineae</taxon>
        <taxon>Physalacriaceae</taxon>
        <taxon>Armillaria</taxon>
    </lineage>
</organism>
<feature type="region of interest" description="Disordered" evidence="1">
    <location>
        <begin position="59"/>
        <end position="83"/>
    </location>
</feature>